<reference evidence="1 2" key="1">
    <citation type="submission" date="2024-03" db="EMBL/GenBank/DDBJ databases">
        <title>Human intestinal bacterial collection.</title>
        <authorList>
            <person name="Pauvert C."/>
            <person name="Hitch T.C.A."/>
            <person name="Clavel T."/>
        </authorList>
    </citation>
    <scope>NUCLEOTIDE SEQUENCE [LARGE SCALE GENOMIC DNA]</scope>
    <source>
        <strain evidence="1 2">CLA-JM-H16</strain>
    </source>
</reference>
<gene>
    <name evidence="1" type="ORF">WMO28_03005</name>
</gene>
<organism evidence="1 2">
    <name type="scientific">Blautia aquisgranensis</name>
    <dbReference type="NCBI Taxonomy" id="3133153"/>
    <lineage>
        <taxon>Bacteria</taxon>
        <taxon>Bacillati</taxon>
        <taxon>Bacillota</taxon>
        <taxon>Clostridia</taxon>
        <taxon>Lachnospirales</taxon>
        <taxon>Lachnospiraceae</taxon>
        <taxon>Blautia</taxon>
    </lineage>
</organism>
<protein>
    <submittedName>
        <fullName evidence="1">Uncharacterized protein</fullName>
    </submittedName>
</protein>
<dbReference type="EMBL" id="JBBMEJ010000002">
    <property type="protein sequence ID" value="MEQ2369919.1"/>
    <property type="molecule type" value="Genomic_DNA"/>
</dbReference>
<dbReference type="RefSeq" id="WP_349056014.1">
    <property type="nucleotide sequence ID" value="NZ_JBBMEJ010000002.1"/>
</dbReference>
<comment type="caution">
    <text evidence="1">The sequence shown here is derived from an EMBL/GenBank/DDBJ whole genome shotgun (WGS) entry which is preliminary data.</text>
</comment>
<proteinExistence type="predicted"/>
<dbReference type="Proteomes" id="UP001473063">
    <property type="component" value="Unassembled WGS sequence"/>
</dbReference>
<keyword evidence="2" id="KW-1185">Reference proteome</keyword>
<sequence>MTNWKEKAKEWNEKYDDMFDEFPTTEAEAFYKKVEKCRKKSHDKKN</sequence>
<name>A0ABV1BBB1_9FIRM</name>
<accession>A0ABV1BBB1</accession>
<evidence type="ECO:0000313" key="2">
    <source>
        <dbReference type="Proteomes" id="UP001473063"/>
    </source>
</evidence>
<evidence type="ECO:0000313" key="1">
    <source>
        <dbReference type="EMBL" id="MEQ2369919.1"/>
    </source>
</evidence>